<evidence type="ECO:0000313" key="8">
    <source>
        <dbReference type="EMBL" id="KPL89575.1"/>
    </source>
</evidence>
<organism evidence="7 9">
    <name type="scientific">Ardenticatena maritima</name>
    <dbReference type="NCBI Taxonomy" id="872965"/>
    <lineage>
        <taxon>Bacteria</taxon>
        <taxon>Bacillati</taxon>
        <taxon>Chloroflexota</taxon>
        <taxon>Ardenticatenia</taxon>
        <taxon>Ardenticatenales</taxon>
        <taxon>Ardenticatenaceae</taxon>
        <taxon>Ardenticatena</taxon>
    </lineage>
</organism>
<dbReference type="EC" id="2.4.1.46" evidence="7"/>
<dbReference type="PANTHER" id="PTHR43025:SF3">
    <property type="entry name" value="MONOGALACTOSYLDIACYLGLYCEROL SYNTHASE 1, CHLOROPLASTIC"/>
    <property type="match status" value="1"/>
</dbReference>
<evidence type="ECO:0000259" key="5">
    <source>
        <dbReference type="Pfam" id="PF04101"/>
    </source>
</evidence>
<feature type="domain" description="Glycosyl transferase family 28 C-terminal" evidence="5">
    <location>
        <begin position="210"/>
        <end position="301"/>
    </location>
</feature>
<dbReference type="EMBL" id="BBZA01000138">
    <property type="protein sequence ID" value="GAP63349.1"/>
    <property type="molecule type" value="Genomic_DNA"/>
</dbReference>
<dbReference type="SUPFAM" id="SSF53756">
    <property type="entry name" value="UDP-Glycosyltransferase/glycogen phosphorylase"/>
    <property type="match status" value="1"/>
</dbReference>
<dbReference type="EMBL" id="LGKN01000003">
    <property type="protein sequence ID" value="KPL89575.1"/>
    <property type="molecule type" value="Genomic_DNA"/>
</dbReference>
<reference evidence="9" key="3">
    <citation type="submission" date="2015-08" db="EMBL/GenBank/DDBJ databases">
        <title>Draft Genome Sequence of a Heterotrophic Facultative Anaerobic Bacterium Ardenticatena maritima Strain 110S.</title>
        <authorList>
            <person name="Kawaichi S."/>
            <person name="Yoshida T."/>
            <person name="Sako Y."/>
            <person name="Nakamura R."/>
        </authorList>
    </citation>
    <scope>NUCLEOTIDE SEQUENCE [LARGE SCALE GENOMIC DNA]</scope>
    <source>
        <strain evidence="9">110S</strain>
    </source>
</reference>
<comment type="subcellular location">
    <subcellularLocation>
        <location evidence="1">Membrane</location>
    </subcellularLocation>
</comment>
<dbReference type="Pfam" id="PF06925">
    <property type="entry name" value="MGDG_synth"/>
    <property type="match status" value="1"/>
</dbReference>
<protein>
    <submittedName>
        <fullName evidence="7">1,2-diacylglycerol 3-beta-galactosyltransferase</fullName>
        <ecNumber evidence="7">2.4.1.46</ecNumber>
    </submittedName>
</protein>
<reference evidence="8 10" key="2">
    <citation type="submission" date="2015-07" db="EMBL/GenBank/DDBJ databases">
        <title>Whole genome sequence of Ardenticatena maritima DSM 23922.</title>
        <authorList>
            <person name="Hemp J."/>
            <person name="Ward L.M."/>
            <person name="Pace L.A."/>
            <person name="Fischer W.W."/>
        </authorList>
    </citation>
    <scope>NUCLEOTIDE SEQUENCE [LARGE SCALE GENOMIC DNA]</scope>
    <source>
        <strain evidence="8 10">110S</strain>
    </source>
</reference>
<dbReference type="AlphaFoldDB" id="A0A0M8K9R7"/>
<evidence type="ECO:0000256" key="1">
    <source>
        <dbReference type="ARBA" id="ARBA00004370"/>
    </source>
</evidence>
<evidence type="ECO:0000256" key="2">
    <source>
        <dbReference type="ARBA" id="ARBA00006962"/>
    </source>
</evidence>
<dbReference type="Proteomes" id="UP000050502">
    <property type="component" value="Unassembled WGS sequence"/>
</dbReference>
<dbReference type="Pfam" id="PF04101">
    <property type="entry name" value="Glyco_tran_28_C"/>
    <property type="match status" value="1"/>
</dbReference>
<dbReference type="STRING" id="872965.SE16_03930"/>
<evidence type="ECO:0000313" key="10">
    <source>
        <dbReference type="Proteomes" id="UP000050502"/>
    </source>
</evidence>
<gene>
    <name evidence="7" type="ORF">ARMA_1772</name>
    <name evidence="8" type="ORF">SE16_03930</name>
</gene>
<evidence type="ECO:0000313" key="7">
    <source>
        <dbReference type="EMBL" id="GAP63349.1"/>
    </source>
</evidence>
<keyword evidence="9" id="KW-1185">Reference proteome</keyword>
<dbReference type="OrthoDB" id="9815663at2"/>
<evidence type="ECO:0000313" key="9">
    <source>
        <dbReference type="Proteomes" id="UP000037784"/>
    </source>
</evidence>
<comment type="caution">
    <text evidence="7">The sequence shown here is derived from an EMBL/GenBank/DDBJ whole genome shotgun (WGS) entry which is preliminary data.</text>
</comment>
<dbReference type="Proteomes" id="UP000037784">
    <property type="component" value="Unassembled WGS sequence"/>
</dbReference>
<dbReference type="InParanoid" id="A0A0M8K9R7"/>
<dbReference type="GO" id="GO:0016020">
    <property type="term" value="C:membrane"/>
    <property type="evidence" value="ECO:0007669"/>
    <property type="project" value="UniProtKB-SubCell"/>
</dbReference>
<dbReference type="Gene3D" id="3.40.50.2000">
    <property type="entry name" value="Glycogen Phosphorylase B"/>
    <property type="match status" value="1"/>
</dbReference>
<dbReference type="GO" id="GO:0009247">
    <property type="term" value="P:glycolipid biosynthetic process"/>
    <property type="evidence" value="ECO:0007669"/>
    <property type="project" value="InterPro"/>
</dbReference>
<dbReference type="InterPro" id="IPR009695">
    <property type="entry name" value="Diacylglyc_glucosyltr_N"/>
</dbReference>
<dbReference type="PANTHER" id="PTHR43025">
    <property type="entry name" value="MONOGALACTOSYLDIACYLGLYCEROL SYNTHASE"/>
    <property type="match status" value="1"/>
</dbReference>
<dbReference type="FunCoup" id="A0A0M8K9R7">
    <property type="interactions" value="74"/>
</dbReference>
<dbReference type="GO" id="GO:0046509">
    <property type="term" value="F:1,2-diacylglycerol 3-beta-galactosyltransferase activity"/>
    <property type="evidence" value="ECO:0007669"/>
    <property type="project" value="UniProtKB-EC"/>
</dbReference>
<dbReference type="InterPro" id="IPR050519">
    <property type="entry name" value="Glycosyltransf_28_UgtP"/>
</dbReference>
<name>A0A0M8K9R7_9CHLR</name>
<keyword evidence="3 7" id="KW-0328">Glycosyltransferase</keyword>
<evidence type="ECO:0000259" key="6">
    <source>
        <dbReference type="Pfam" id="PF06925"/>
    </source>
</evidence>
<dbReference type="InterPro" id="IPR007235">
    <property type="entry name" value="Glyco_trans_28_C"/>
</dbReference>
<evidence type="ECO:0000256" key="4">
    <source>
        <dbReference type="ARBA" id="ARBA00022679"/>
    </source>
</evidence>
<reference evidence="7 9" key="1">
    <citation type="journal article" date="2015" name="Genome Announc.">
        <title>Draft Genome Sequence of a Heterotrophic Facultative Anaerobic Thermophilic Bacterium, Ardenticatena maritima Strain 110ST.</title>
        <authorList>
            <person name="Kawaichi S."/>
            <person name="Yoshida T."/>
            <person name="Sako Y."/>
            <person name="Nakamura R."/>
        </authorList>
    </citation>
    <scope>NUCLEOTIDE SEQUENCE [LARGE SCALE GENOMIC DNA]</scope>
    <source>
        <strain evidence="7 9">110S</strain>
    </source>
</reference>
<proteinExistence type="inferred from homology"/>
<comment type="similarity">
    <text evidence="2">Belongs to the glycosyltransferase 28 family.</text>
</comment>
<feature type="domain" description="Diacylglycerol glucosyltransferase N-terminal" evidence="6">
    <location>
        <begin position="15"/>
        <end position="183"/>
    </location>
</feature>
<keyword evidence="4 7" id="KW-0808">Transferase</keyword>
<evidence type="ECO:0000256" key="3">
    <source>
        <dbReference type="ARBA" id="ARBA00022676"/>
    </source>
</evidence>
<sequence>MKRVLFLIADTGGGHRAAAEALVAALEQVAEPGAVACRIVDFMKETARAPFNRAGDMYGPVVNYAPWLWGLSFYATYPRPVRWIGTTYIEKVYGAGLARIFREERPDIVVSVHGLATTAVARVLRRVAPQTPFVVVVTDLSVAHPFWFCPDATAYYVPSQDVAARARRYGVPASRITVAGQPIHPRFGEPQGHPADLKRAFGLPPDRPLVLIMGGGEGTGPLRAQAEAVAQSGLPLSLMVVCGRNKRLYRRLSAQEWPLPTVVCGFVRDIPTRMAAADVLITKAGPGTIAEALTAGRPLLIGEYIPGQEAGNVSWVVDGGAAFYTPKPSDIIAALHQLFDTAGRPTPRYEAMAAHARRMAQPDAALTIARGLLDLLGDRPAPTPSAAAV</sequence>
<accession>A0A0M8K9R7</accession>
<dbReference type="RefSeq" id="WP_054493199.1">
    <property type="nucleotide sequence ID" value="NZ_BBZA01000138.1"/>
</dbReference>